<dbReference type="EMBL" id="GU384160">
    <property type="protein sequence ID" value="ADC52834.1"/>
    <property type="molecule type" value="Genomic_DNA"/>
</dbReference>
<dbReference type="AlphaFoldDB" id="D3Y170"/>
<dbReference type="GO" id="GO:0015068">
    <property type="term" value="F:glycine amidinotransferase activity"/>
    <property type="evidence" value="ECO:0007669"/>
    <property type="project" value="TreeGrafter"/>
</dbReference>
<name>D3Y170_STRPT</name>
<evidence type="ECO:0000256" key="3">
    <source>
        <dbReference type="PIRSR" id="PIRSR633195-1"/>
    </source>
</evidence>
<evidence type="ECO:0000256" key="2">
    <source>
        <dbReference type="ARBA" id="ARBA00022679"/>
    </source>
</evidence>
<protein>
    <submittedName>
        <fullName evidence="4">Scyllo-inosamine-4-phosphate amidinotransferase</fullName>
    </submittedName>
</protein>
<feature type="active site" evidence="3">
    <location>
        <position position="189"/>
    </location>
</feature>
<dbReference type="InterPro" id="IPR033195">
    <property type="entry name" value="AmidinoTrfase"/>
</dbReference>
<dbReference type="Gene3D" id="3.75.10.10">
    <property type="entry name" value="L-arginine/glycine Amidinotransferase, Chain A"/>
    <property type="match status" value="1"/>
</dbReference>
<evidence type="ECO:0000256" key="1">
    <source>
        <dbReference type="ARBA" id="ARBA00006943"/>
    </source>
</evidence>
<accession>D3Y170</accession>
<feature type="active site" description="Amidino-cysteine intermediate" evidence="3">
    <location>
        <position position="342"/>
    </location>
</feature>
<comment type="similarity">
    <text evidence="1">Belongs to the amidinotransferase family.</text>
</comment>
<sequence>MSRPTHIRRTMSLVNVHNEWDPLEEIIIGTAVGARVPTADRSVFAVEYAGDYDSQDQIPSGAYPDRVVKETEEELHVLAEELTKLGVTVRRPRARDNAALIKTPDWETDGFHDYCPRDGLLAIGQTIIETPMALRARSLESLAYKDILREYFDSGSRWLAAPKPQLADASYAPHAPAGERLTDMEPVFDAANILRFGTDLLYLVSDSGNELGAKWLQSAVGDTYTVHPCRRLYASTHVDSTIVPLRPGLVLINPSRVNDRNMPDFLRSWKTITCPELVDIGFTGDKPHCSVWIGMNLLVVRPDLAVVDRRQTELIKLLEKHGMNVLPLQLTHSRTLGGGFHCATLDVRRTGTLQTYQF</sequence>
<dbReference type="GO" id="GO:0006601">
    <property type="term" value="P:creatine biosynthetic process"/>
    <property type="evidence" value="ECO:0007669"/>
    <property type="project" value="TreeGrafter"/>
</dbReference>
<keyword evidence="2 4" id="KW-0808">Transferase</keyword>
<dbReference type="PANTHER" id="PTHR10488">
    <property type="entry name" value="GLYCINE AMIDINOTRANSFERASE, MITOCHONDRIAL"/>
    <property type="match status" value="1"/>
</dbReference>
<gene>
    <name evidence="4" type="primary">strB1</name>
</gene>
<evidence type="ECO:0000313" key="4">
    <source>
        <dbReference type="EMBL" id="ADC52834.1"/>
    </source>
</evidence>
<dbReference type="SUPFAM" id="SSF55909">
    <property type="entry name" value="Pentein"/>
    <property type="match status" value="1"/>
</dbReference>
<dbReference type="CDD" id="cd21135">
    <property type="entry name" value="amidinotransferase_StrB1-like"/>
    <property type="match status" value="1"/>
</dbReference>
<dbReference type="PANTHER" id="PTHR10488:SF1">
    <property type="entry name" value="GLYCINE AMIDINOTRANSFERASE, MITOCHONDRIAL"/>
    <property type="match status" value="1"/>
</dbReference>
<proteinExistence type="inferred from homology"/>
<organism evidence="4">
    <name type="scientific">Streptomyces platensis</name>
    <dbReference type="NCBI Taxonomy" id="58346"/>
    <lineage>
        <taxon>Bacteria</taxon>
        <taxon>Bacillati</taxon>
        <taxon>Actinomycetota</taxon>
        <taxon>Actinomycetes</taxon>
        <taxon>Kitasatosporales</taxon>
        <taxon>Streptomycetaceae</taxon>
        <taxon>Streptomyces</taxon>
    </lineage>
</organism>
<reference evidence="4" key="1">
    <citation type="journal article" date="2010" name="Environ. Microbiol.">
        <title>Coevolution of antibiotic production and counter-resistance in soil bacteria.</title>
        <authorList>
            <person name="Laskaris P."/>
            <person name="Tolba S."/>
            <person name="Calvo-Bado L."/>
            <person name="Wellington L."/>
        </authorList>
    </citation>
    <scope>NUCLEOTIDE SEQUENCE</scope>
    <source>
        <strain evidence="4">CR50</strain>
    </source>
</reference>
<feature type="active site" evidence="3">
    <location>
        <position position="237"/>
    </location>
</feature>